<evidence type="ECO:0000256" key="1">
    <source>
        <dbReference type="ARBA" id="ARBA00022574"/>
    </source>
</evidence>
<accession>A0A6A6U2P0</accession>
<dbReference type="InterPro" id="IPR015943">
    <property type="entry name" value="WD40/YVTN_repeat-like_dom_sf"/>
</dbReference>
<evidence type="ECO:0000256" key="3">
    <source>
        <dbReference type="ARBA" id="ARBA00038452"/>
    </source>
</evidence>
<gene>
    <name evidence="7" type="ORF">BT63DRAFT_377181</name>
</gene>
<dbReference type="EMBL" id="MU004239">
    <property type="protein sequence ID" value="KAF2666180.1"/>
    <property type="molecule type" value="Genomic_DNA"/>
</dbReference>
<dbReference type="PROSITE" id="PS50908">
    <property type="entry name" value="RWD"/>
    <property type="match status" value="1"/>
</dbReference>
<evidence type="ECO:0000313" key="7">
    <source>
        <dbReference type="EMBL" id="KAF2666180.1"/>
    </source>
</evidence>
<evidence type="ECO:0000256" key="2">
    <source>
        <dbReference type="ARBA" id="ARBA00022737"/>
    </source>
</evidence>
<dbReference type="AlphaFoldDB" id="A0A6A6U2P0"/>
<dbReference type="PANTHER" id="PTHR46170">
    <property type="entry name" value="GATOR COMPLEX PROTEIN WDR59"/>
    <property type="match status" value="1"/>
</dbReference>
<protein>
    <recommendedName>
        <fullName evidence="6">RWD domain-containing protein</fullName>
    </recommendedName>
</protein>
<keyword evidence="2" id="KW-0677">Repeat</keyword>
<evidence type="ECO:0000256" key="5">
    <source>
        <dbReference type="SAM" id="MobiDB-lite"/>
    </source>
</evidence>
<dbReference type="GO" id="GO:0005774">
    <property type="term" value="C:vacuolar membrane"/>
    <property type="evidence" value="ECO:0007669"/>
    <property type="project" value="TreeGrafter"/>
</dbReference>
<dbReference type="OrthoDB" id="311712at2759"/>
<dbReference type="GO" id="GO:0035591">
    <property type="term" value="F:signaling adaptor activity"/>
    <property type="evidence" value="ECO:0007669"/>
    <property type="project" value="TreeGrafter"/>
</dbReference>
<feature type="region of interest" description="Disordered" evidence="5">
    <location>
        <begin position="676"/>
        <end position="724"/>
    </location>
</feature>
<evidence type="ECO:0000259" key="6">
    <source>
        <dbReference type="PROSITE" id="PS50908"/>
    </source>
</evidence>
<organism evidence="7 8">
    <name type="scientific">Microthyrium microscopicum</name>
    <dbReference type="NCBI Taxonomy" id="703497"/>
    <lineage>
        <taxon>Eukaryota</taxon>
        <taxon>Fungi</taxon>
        <taxon>Dikarya</taxon>
        <taxon>Ascomycota</taxon>
        <taxon>Pezizomycotina</taxon>
        <taxon>Dothideomycetes</taxon>
        <taxon>Dothideomycetes incertae sedis</taxon>
        <taxon>Microthyriales</taxon>
        <taxon>Microthyriaceae</taxon>
        <taxon>Microthyrium</taxon>
    </lineage>
</organism>
<dbReference type="PROSITE" id="PS50082">
    <property type="entry name" value="WD_REPEATS_2"/>
    <property type="match status" value="3"/>
</dbReference>
<dbReference type="InterPro" id="IPR001680">
    <property type="entry name" value="WD40_rpt"/>
</dbReference>
<evidence type="ECO:0000256" key="4">
    <source>
        <dbReference type="PROSITE-ProRule" id="PRU00221"/>
    </source>
</evidence>
<dbReference type="InterPro" id="IPR036322">
    <property type="entry name" value="WD40_repeat_dom_sf"/>
</dbReference>
<dbReference type="SUPFAM" id="SSF50978">
    <property type="entry name" value="WD40 repeat-like"/>
    <property type="match status" value="1"/>
</dbReference>
<feature type="repeat" description="WD" evidence="4">
    <location>
        <begin position="116"/>
        <end position="151"/>
    </location>
</feature>
<dbReference type="GO" id="GO:1904263">
    <property type="term" value="P:positive regulation of TORC1 signaling"/>
    <property type="evidence" value="ECO:0007669"/>
    <property type="project" value="TreeGrafter"/>
</dbReference>
<reference evidence="7" key="1">
    <citation type="journal article" date="2020" name="Stud. Mycol.">
        <title>101 Dothideomycetes genomes: a test case for predicting lifestyles and emergence of pathogens.</title>
        <authorList>
            <person name="Haridas S."/>
            <person name="Albert R."/>
            <person name="Binder M."/>
            <person name="Bloem J."/>
            <person name="Labutti K."/>
            <person name="Salamov A."/>
            <person name="Andreopoulos B."/>
            <person name="Baker S."/>
            <person name="Barry K."/>
            <person name="Bills G."/>
            <person name="Bluhm B."/>
            <person name="Cannon C."/>
            <person name="Castanera R."/>
            <person name="Culley D."/>
            <person name="Daum C."/>
            <person name="Ezra D."/>
            <person name="Gonzalez J."/>
            <person name="Henrissat B."/>
            <person name="Kuo A."/>
            <person name="Liang C."/>
            <person name="Lipzen A."/>
            <person name="Lutzoni F."/>
            <person name="Magnuson J."/>
            <person name="Mondo S."/>
            <person name="Nolan M."/>
            <person name="Ohm R."/>
            <person name="Pangilinan J."/>
            <person name="Park H.-J."/>
            <person name="Ramirez L."/>
            <person name="Alfaro M."/>
            <person name="Sun H."/>
            <person name="Tritt A."/>
            <person name="Yoshinaga Y."/>
            <person name="Zwiers L.-H."/>
            <person name="Turgeon B."/>
            <person name="Goodwin S."/>
            <person name="Spatafora J."/>
            <person name="Crous P."/>
            <person name="Grigoriev I."/>
        </authorList>
    </citation>
    <scope>NUCLEOTIDE SEQUENCE</scope>
    <source>
        <strain evidence="7">CBS 115976</strain>
    </source>
</reference>
<feature type="compositionally biased region" description="Polar residues" evidence="5">
    <location>
        <begin position="1073"/>
        <end position="1096"/>
    </location>
</feature>
<feature type="repeat" description="WD" evidence="4">
    <location>
        <begin position="203"/>
        <end position="245"/>
    </location>
</feature>
<dbReference type="PANTHER" id="PTHR46170:SF1">
    <property type="entry name" value="GATOR COMPLEX PROTEIN WDR59"/>
    <property type="match status" value="1"/>
</dbReference>
<feature type="compositionally biased region" description="Low complexity" evidence="5">
    <location>
        <begin position="705"/>
        <end position="717"/>
    </location>
</feature>
<dbReference type="InterPro" id="IPR019775">
    <property type="entry name" value="WD40_repeat_CS"/>
</dbReference>
<name>A0A6A6U2P0_9PEZI</name>
<dbReference type="GO" id="GO:0034198">
    <property type="term" value="P:cellular response to amino acid starvation"/>
    <property type="evidence" value="ECO:0007669"/>
    <property type="project" value="TreeGrafter"/>
</dbReference>
<dbReference type="GO" id="GO:0035859">
    <property type="term" value="C:Seh1-associated complex"/>
    <property type="evidence" value="ECO:0007669"/>
    <property type="project" value="TreeGrafter"/>
</dbReference>
<feature type="region of interest" description="Disordered" evidence="5">
    <location>
        <begin position="991"/>
        <end position="1043"/>
    </location>
</feature>
<keyword evidence="1 4" id="KW-0853">WD repeat</keyword>
<keyword evidence="8" id="KW-1185">Reference proteome</keyword>
<feature type="compositionally biased region" description="Basic and acidic residues" evidence="5">
    <location>
        <begin position="681"/>
        <end position="696"/>
    </location>
</feature>
<feature type="repeat" description="WD" evidence="4">
    <location>
        <begin position="170"/>
        <end position="201"/>
    </location>
</feature>
<feature type="domain" description="RWD" evidence="6">
    <location>
        <begin position="473"/>
        <end position="582"/>
    </location>
</feature>
<dbReference type="PROSITE" id="PS50294">
    <property type="entry name" value="WD_REPEATS_REGION"/>
    <property type="match status" value="1"/>
</dbReference>
<feature type="compositionally biased region" description="Polar residues" evidence="5">
    <location>
        <begin position="1017"/>
        <end position="1033"/>
    </location>
</feature>
<dbReference type="InterPro" id="IPR049567">
    <property type="entry name" value="WDR59-like"/>
</dbReference>
<dbReference type="Pfam" id="PF00400">
    <property type="entry name" value="WD40"/>
    <property type="match status" value="3"/>
</dbReference>
<comment type="similarity">
    <text evidence="3">Belongs to the WD repeat WDR59 family.</text>
</comment>
<feature type="region of interest" description="Disordered" evidence="5">
    <location>
        <begin position="1060"/>
        <end position="1105"/>
    </location>
</feature>
<dbReference type="SMART" id="SM00320">
    <property type="entry name" value="WD40"/>
    <property type="match status" value="5"/>
</dbReference>
<feature type="compositionally biased region" description="Low complexity" evidence="5">
    <location>
        <begin position="1034"/>
        <end position="1043"/>
    </location>
</feature>
<proteinExistence type="inferred from homology"/>
<sequence length="1181" mass="132620">MEQQEGHRPIRRSAYDSPTFDKDVQIRVSDTVGSASISPSGRDVVLASREGLHIVDLDLPYSQPRHLVHHSLWDVADVQWSPFASKDYWIVSTSNQKALVWNLNLPSTQAPIEHILHAHSRAITDINFSAHDPEMLATCAVDSYVHCWDLRHAAKPAMTFADWHAGATQVKWNRQNKHIIASSHDKYLKIWDTRKGAYPLKTIEAHSTKIYGIDWNRTRETGIVTCSLDRTIKFWDYSESNDQPERVIRTSFPVWRARHTPFGWGLLAMPQRGDFNLHLYDRRLEMDAPRDGYTKPVHSFSGHQEVVKEFLWRQRGSVENGMDNRDFQLISWGYDRDLHLHRMEPKYLNAVGHEKGKEVRNKLVLTRLGAVYQSFRDEKLKSEPNLDASTRGSLRPQGAALLSAAFKLGKAPIGQTLAETGFMTASFNTFGRKRAEKAVNPMKWIEGVKISNRVSDDHRGSRIHVDTPEPLSEEFKEAGKRYRKVKFEKAEVHERVAVVTLHGPWGQDDKSEFFRVHFEFPQDYPQHSTPRIQIDKSTSAVADIIMQKLYEEVWAIADHYQSRGRGCLEAVITYLLGEKDLSESVMFLADGPDGPFTSPAEELSSDDEDGLGAEEDLEASGTILTGQSLPLPARCGAVWSGDGRLVCFFPPKALPPPAFSLDAIRMADRGRRLPKQFEGFGHLREESVDPKDRSGLSDDDEDKSTGSWTDTSSSSSSDDSEDIGKLPDHFKVPMAWRPSMLRSLQKPSSHSSGGVTRKADFSKEKAIISIHDFSDILPAKRALAEEYQMFGDGPKVCQHNSEVALRLGLPTLSAVWVLCREILYDDVPLEELDQHRRNDPILVLARRNVVRIKRKDSGLDLGFDEPDTVANAKLKGRVKWGNHPFASAWLIPKLFEHYELQADIQMLAMLSCVFCEPAAQEGINSALLALESEDLPIAVKAPAFSLDYFPSTEVAWSQFQERRLNAKLATPTPSQYTDYFGRQHTTFGSLGSSNGPWIGDLPTHPPTPYTGGHTPPLSRQDTIGSSLSTSPEPNNRISRRSNSSLSTAFASFSRPFTINMSSSPPVKRMTEADLSTSAPNSAFTLGLNTSYGSSPNEDSDELTDDDEEVPTMFDNAKALTPTIKVTLKNQHRFDDEGYASKPLLDPTESGDYVRYRTSYAHLLGRWQLHIAQAEILKFNGL</sequence>
<dbReference type="Proteomes" id="UP000799302">
    <property type="component" value="Unassembled WGS sequence"/>
</dbReference>
<feature type="non-terminal residue" evidence="7">
    <location>
        <position position="1181"/>
    </location>
</feature>
<dbReference type="Gene3D" id="2.130.10.10">
    <property type="entry name" value="YVTN repeat-like/Quinoprotein amine dehydrogenase"/>
    <property type="match status" value="1"/>
</dbReference>
<dbReference type="PROSITE" id="PS00678">
    <property type="entry name" value="WD_REPEATS_1"/>
    <property type="match status" value="1"/>
</dbReference>
<evidence type="ECO:0000313" key="8">
    <source>
        <dbReference type="Proteomes" id="UP000799302"/>
    </source>
</evidence>
<dbReference type="InterPro" id="IPR006575">
    <property type="entry name" value="RWD_dom"/>
</dbReference>